<gene>
    <name evidence="3" type="ordered locus">Ferp_1129</name>
</gene>
<keyword evidence="1" id="KW-0472">Membrane</keyword>
<evidence type="ECO:0000313" key="4">
    <source>
        <dbReference type="Proteomes" id="UP000002613"/>
    </source>
</evidence>
<feature type="domain" description="Major facilitator superfamily (MFS) profile" evidence="2">
    <location>
        <begin position="4"/>
        <end position="362"/>
    </location>
</feature>
<feature type="transmembrane region" description="Helical" evidence="1">
    <location>
        <begin position="314"/>
        <end position="334"/>
    </location>
</feature>
<name>D3RXS5_FERPA</name>
<proteinExistence type="predicted"/>
<dbReference type="HOGENOM" id="CLU_040020_1_0_2"/>
<feature type="transmembrane region" description="Helical" evidence="1">
    <location>
        <begin position="340"/>
        <end position="360"/>
    </location>
</feature>
<dbReference type="EMBL" id="CP001899">
    <property type="protein sequence ID" value="ADC65288.1"/>
    <property type="molecule type" value="Genomic_DNA"/>
</dbReference>
<sequence>MKRNITLLGIVSFLNDLSSEIIHPLLPFFLKSMNATALGIGIVGGLLDGFGNVVKLFSGYLSDVFRRRKPLVFLGYLLSQISKLGIGISSSTGEVSGFVILDRIGKGIRTSPRDAIIAESSKERGKAFGFHRAMDTAGAVVGTLIAILLYTSLKNFQTPILVAAAIGFFAVIPIFFVRDTGEFAPKKVEVGVKLKKYLFVAFLSGLCHLSYMFFLIRASVISVEVAFLLYLLFNVVYSLYSYPAGILADKFGKSKVVGFSYLVFSASLFLMTLKNPLFFVVAFILYGIFMSVSEAQQRALASDLSKSQGFGLGAYHLSFGTAIVVGNVIAGALAELFSLDAAFIFASILSLISAFVYLFAKF</sequence>
<dbReference type="PANTHER" id="PTHR23518:SF2">
    <property type="entry name" value="MAJOR FACILITATOR SUPERFAMILY TRANSPORTER"/>
    <property type="match status" value="1"/>
</dbReference>
<dbReference type="OrthoDB" id="117970at2157"/>
<dbReference type="PANTHER" id="PTHR23518">
    <property type="entry name" value="C-METHYLTRANSFERASE"/>
    <property type="match status" value="1"/>
</dbReference>
<dbReference type="Pfam" id="PF07690">
    <property type="entry name" value="MFS_1"/>
    <property type="match status" value="1"/>
</dbReference>
<feature type="transmembrane region" description="Helical" evidence="1">
    <location>
        <begin position="277"/>
        <end position="293"/>
    </location>
</feature>
<feature type="transmembrane region" description="Helical" evidence="1">
    <location>
        <begin position="35"/>
        <end position="58"/>
    </location>
</feature>
<protein>
    <submittedName>
        <fullName evidence="3">Major facilitator superfamily MFS_1</fullName>
    </submittedName>
</protein>
<evidence type="ECO:0000256" key="1">
    <source>
        <dbReference type="SAM" id="Phobius"/>
    </source>
</evidence>
<evidence type="ECO:0000259" key="2">
    <source>
        <dbReference type="PROSITE" id="PS50850"/>
    </source>
</evidence>
<dbReference type="GeneID" id="8778641"/>
<keyword evidence="1" id="KW-0812">Transmembrane</keyword>
<feature type="transmembrane region" description="Helical" evidence="1">
    <location>
        <begin position="220"/>
        <end position="242"/>
    </location>
</feature>
<dbReference type="CDD" id="cd17370">
    <property type="entry name" value="MFS_MJ1317_like"/>
    <property type="match status" value="1"/>
</dbReference>
<keyword evidence="1" id="KW-1133">Transmembrane helix</keyword>
<feature type="transmembrane region" description="Helical" evidence="1">
    <location>
        <begin position="197"/>
        <end position="214"/>
    </location>
</feature>
<dbReference type="InterPro" id="IPR036259">
    <property type="entry name" value="MFS_trans_sf"/>
</dbReference>
<reference evidence="3 4" key="2">
    <citation type="journal article" date="2011" name="Stand. Genomic Sci.">
        <title>Complete genome sequence of Ferroglobus placidus AEDII12DO.</title>
        <authorList>
            <person name="Anderson I."/>
            <person name="Risso C."/>
            <person name="Holmes D."/>
            <person name="Lucas S."/>
            <person name="Copeland A."/>
            <person name="Lapidus A."/>
            <person name="Cheng J.F."/>
            <person name="Bruce D."/>
            <person name="Goodwin L."/>
            <person name="Pitluck S."/>
            <person name="Saunders E."/>
            <person name="Brettin T."/>
            <person name="Detter J.C."/>
            <person name="Han C."/>
            <person name="Tapia R."/>
            <person name="Larimer F."/>
            <person name="Land M."/>
            <person name="Hauser L."/>
            <person name="Woyke T."/>
            <person name="Lovley D."/>
            <person name="Kyrpides N."/>
            <person name="Ivanova N."/>
        </authorList>
    </citation>
    <scope>NUCLEOTIDE SEQUENCE [LARGE SCALE GENOMIC DNA]</scope>
    <source>
        <strain evidence="4">DSM 10642 / AEDII12DO</strain>
    </source>
</reference>
<dbReference type="RefSeq" id="WP_012965631.1">
    <property type="nucleotide sequence ID" value="NC_013849.1"/>
</dbReference>
<feature type="transmembrane region" description="Helical" evidence="1">
    <location>
        <begin position="133"/>
        <end position="153"/>
    </location>
</feature>
<keyword evidence="4" id="KW-1185">Reference proteome</keyword>
<reference evidence="4" key="1">
    <citation type="submission" date="2010-02" db="EMBL/GenBank/DDBJ databases">
        <title>Complete sequence of Ferroglobus placidus DSM 10642.</title>
        <authorList>
            <consortium name="US DOE Joint Genome Institute"/>
            <person name="Lucas S."/>
            <person name="Copeland A."/>
            <person name="Lapidus A."/>
            <person name="Cheng J.-F."/>
            <person name="Bruce D."/>
            <person name="Goodwin L."/>
            <person name="Pitluck S."/>
            <person name="Saunders E."/>
            <person name="Brettin T."/>
            <person name="Detter J.C."/>
            <person name="Han C."/>
            <person name="Tapia R."/>
            <person name="Larimer F."/>
            <person name="Land M."/>
            <person name="Hauser L."/>
            <person name="Kyrpides N."/>
            <person name="Ivanova N."/>
            <person name="Holmes D."/>
            <person name="Lovley D."/>
            <person name="Kyrpides N."/>
            <person name="Anderson I.J."/>
            <person name="Woyke T."/>
        </authorList>
    </citation>
    <scope>NUCLEOTIDE SEQUENCE [LARGE SCALE GENOMIC DNA]</scope>
    <source>
        <strain evidence="4">DSM 10642 / AEDII12DO</strain>
    </source>
</reference>
<dbReference type="AlphaFoldDB" id="D3RXS5"/>
<dbReference type="KEGG" id="fpl:Ferp_1129"/>
<accession>D3RXS5</accession>
<dbReference type="InterPro" id="IPR020846">
    <property type="entry name" value="MFS_dom"/>
</dbReference>
<dbReference type="PaxDb" id="589924-Ferp_1129"/>
<evidence type="ECO:0000313" key="3">
    <source>
        <dbReference type="EMBL" id="ADC65288.1"/>
    </source>
</evidence>
<dbReference type="eggNOG" id="arCOG00130">
    <property type="taxonomic scope" value="Archaea"/>
</dbReference>
<dbReference type="STRING" id="589924.Ferp_1129"/>
<dbReference type="InterPro" id="IPR011701">
    <property type="entry name" value="MFS"/>
</dbReference>
<dbReference type="Gene3D" id="1.20.1250.20">
    <property type="entry name" value="MFS general substrate transporter like domains"/>
    <property type="match status" value="2"/>
</dbReference>
<dbReference type="Proteomes" id="UP000002613">
    <property type="component" value="Chromosome"/>
</dbReference>
<dbReference type="SUPFAM" id="SSF103473">
    <property type="entry name" value="MFS general substrate transporter"/>
    <property type="match status" value="1"/>
</dbReference>
<feature type="transmembrane region" description="Helical" evidence="1">
    <location>
        <begin position="159"/>
        <end position="177"/>
    </location>
</feature>
<dbReference type="PROSITE" id="PS50850">
    <property type="entry name" value="MFS"/>
    <property type="match status" value="1"/>
</dbReference>
<organism evidence="3 4">
    <name type="scientific">Ferroglobus placidus (strain DSM 10642 / AEDII12DO)</name>
    <dbReference type="NCBI Taxonomy" id="589924"/>
    <lineage>
        <taxon>Archaea</taxon>
        <taxon>Methanobacteriati</taxon>
        <taxon>Methanobacteriota</taxon>
        <taxon>Archaeoglobi</taxon>
        <taxon>Archaeoglobales</taxon>
        <taxon>Archaeoglobaceae</taxon>
        <taxon>Ferroglobus</taxon>
    </lineage>
</organism>
<dbReference type="GO" id="GO:0022857">
    <property type="term" value="F:transmembrane transporter activity"/>
    <property type="evidence" value="ECO:0007669"/>
    <property type="project" value="InterPro"/>
</dbReference>